<evidence type="ECO:0000259" key="7">
    <source>
        <dbReference type="Pfam" id="PF07282"/>
    </source>
</evidence>
<keyword evidence="5" id="KW-0233">DNA recombination</keyword>
<feature type="domain" description="Probable transposase IS891/IS1136/IS1341" evidence="6">
    <location>
        <begin position="2"/>
        <end position="95"/>
    </location>
</feature>
<comment type="caution">
    <text evidence="8">The sequence shown here is derived from an EMBL/GenBank/DDBJ whole genome shotgun (WGS) entry which is preliminary data.</text>
</comment>
<sequence length="218" mass="24816">MTVEKEVEERNPKSVLAVDLGIRWIATTVNSNNPKPKFYDKELRRVKGHYFYLRRSLALKKAYKTIKKIGNKERRVVNDILHKISRAIVNEALENDSMIVLGKLRGIRKNGKGRKFKRKLNNGFPYHRLSQFIEYKARWVGIKVIKISERNTSKTCHRCGHRGLRVGSLFKCPHCGYVCNADYNGAMNMLKRATGYMPIAGAGRALCPGLDTALNPVG</sequence>
<name>A0A3R9PKJ3_9CREN</name>
<evidence type="ECO:0008006" key="10">
    <source>
        <dbReference type="Google" id="ProtNLM"/>
    </source>
</evidence>
<comment type="similarity">
    <text evidence="2">In the N-terminal section; belongs to the transposase 2 family.</text>
</comment>
<accession>A0A3R9PKJ3</accession>
<reference evidence="8 9" key="1">
    <citation type="submission" date="2018-10" db="EMBL/GenBank/DDBJ databases">
        <title>Co-occurring genomic capacity for anaerobic methane metabolism and dissimilatory sulfite reduction discovered in the Korarchaeota.</title>
        <authorList>
            <person name="Mckay L.J."/>
            <person name="Dlakic M."/>
            <person name="Fields M.W."/>
            <person name="Delmont T.O."/>
            <person name="Eren A.M."/>
            <person name="Jay Z.J."/>
            <person name="Klingelsmith K.B."/>
            <person name="Rusch D.B."/>
            <person name="Inskeep W.P."/>
        </authorList>
    </citation>
    <scope>NUCLEOTIDE SEQUENCE [LARGE SCALE GENOMIC DNA]</scope>
    <source>
        <strain evidence="8 9">MDKW</strain>
    </source>
</reference>
<dbReference type="NCBIfam" id="NF040570">
    <property type="entry name" value="guided_TnpB"/>
    <property type="match status" value="1"/>
</dbReference>
<organism evidence="8 9">
    <name type="scientific">Candidatus Methanodesulfokora washburnensis</name>
    <dbReference type="NCBI Taxonomy" id="2478471"/>
    <lineage>
        <taxon>Archaea</taxon>
        <taxon>Thermoproteota</taxon>
        <taxon>Candidatus Korarchaeia</taxon>
        <taxon>Candidatus Korarchaeia incertae sedis</taxon>
        <taxon>Candidatus Methanodesulfokora</taxon>
    </lineage>
</organism>
<dbReference type="PANTHER" id="PTHR30405:SF11">
    <property type="entry name" value="RNA-GUIDED DNA ENDONUCLEASE RV2885C-RELATED"/>
    <property type="match status" value="1"/>
</dbReference>
<gene>
    <name evidence="8" type="ORF">D6D85_05285</name>
</gene>
<dbReference type="GO" id="GO:0003677">
    <property type="term" value="F:DNA binding"/>
    <property type="evidence" value="ECO:0007669"/>
    <property type="project" value="UniProtKB-KW"/>
</dbReference>
<dbReference type="RefSeq" id="WP_125670988.1">
    <property type="nucleotide sequence ID" value="NZ_RCOS01000066.1"/>
</dbReference>
<dbReference type="PANTHER" id="PTHR30405">
    <property type="entry name" value="TRANSPOSASE"/>
    <property type="match status" value="1"/>
</dbReference>
<evidence type="ECO:0000256" key="4">
    <source>
        <dbReference type="ARBA" id="ARBA00023125"/>
    </source>
</evidence>
<dbReference type="OrthoDB" id="210698at2157"/>
<comment type="similarity">
    <text evidence="1">In the C-terminal section; belongs to the transposase 35 family.</text>
</comment>
<dbReference type="EMBL" id="RCOS01000066">
    <property type="protein sequence ID" value="RSN75950.1"/>
    <property type="molecule type" value="Genomic_DNA"/>
</dbReference>
<dbReference type="InterPro" id="IPR001959">
    <property type="entry name" value="Transposase"/>
</dbReference>
<keyword evidence="9" id="KW-1185">Reference proteome</keyword>
<evidence type="ECO:0000313" key="8">
    <source>
        <dbReference type="EMBL" id="RSN75950.1"/>
    </source>
</evidence>
<evidence type="ECO:0000256" key="1">
    <source>
        <dbReference type="ARBA" id="ARBA00008761"/>
    </source>
</evidence>
<evidence type="ECO:0000256" key="2">
    <source>
        <dbReference type="ARBA" id="ARBA00011044"/>
    </source>
</evidence>
<dbReference type="GO" id="GO:0032196">
    <property type="term" value="P:transposition"/>
    <property type="evidence" value="ECO:0007669"/>
    <property type="project" value="UniProtKB-KW"/>
</dbReference>
<evidence type="ECO:0000256" key="5">
    <source>
        <dbReference type="ARBA" id="ARBA00023172"/>
    </source>
</evidence>
<dbReference type="GO" id="GO:0006310">
    <property type="term" value="P:DNA recombination"/>
    <property type="evidence" value="ECO:0007669"/>
    <property type="project" value="UniProtKB-KW"/>
</dbReference>
<dbReference type="InterPro" id="IPR010095">
    <property type="entry name" value="Cas12f1-like_TNB"/>
</dbReference>
<dbReference type="AlphaFoldDB" id="A0A3R9PKJ3"/>
<dbReference type="Proteomes" id="UP000277582">
    <property type="component" value="Unassembled WGS sequence"/>
</dbReference>
<keyword evidence="4" id="KW-0238">DNA-binding</keyword>
<dbReference type="Pfam" id="PF01385">
    <property type="entry name" value="OrfB_IS605"/>
    <property type="match status" value="1"/>
</dbReference>
<feature type="domain" description="Cas12f1-like TNB" evidence="7">
    <location>
        <begin position="126"/>
        <end position="189"/>
    </location>
</feature>
<dbReference type="InterPro" id="IPR051399">
    <property type="entry name" value="RNA-guided_DNA_endo/Transpos"/>
</dbReference>
<evidence type="ECO:0000256" key="3">
    <source>
        <dbReference type="ARBA" id="ARBA00022578"/>
    </source>
</evidence>
<dbReference type="Pfam" id="PF07282">
    <property type="entry name" value="Cas12f1-like_TNB"/>
    <property type="match status" value="1"/>
</dbReference>
<dbReference type="NCBIfam" id="TIGR01766">
    <property type="entry name" value="IS200/IS605 family accessory protein TnpB-like domain"/>
    <property type="match status" value="1"/>
</dbReference>
<proteinExistence type="inferred from homology"/>
<evidence type="ECO:0000259" key="6">
    <source>
        <dbReference type="Pfam" id="PF01385"/>
    </source>
</evidence>
<keyword evidence="3" id="KW-0815">Transposition</keyword>
<protein>
    <recommendedName>
        <fullName evidence="10">Transposase</fullName>
    </recommendedName>
</protein>
<evidence type="ECO:0000313" key="9">
    <source>
        <dbReference type="Proteomes" id="UP000277582"/>
    </source>
</evidence>